<feature type="domain" description="DC-UbP/UBTD2 N-terminal" evidence="1">
    <location>
        <begin position="33"/>
        <end position="132"/>
    </location>
</feature>
<comment type="caution">
    <text evidence="2">The sequence shown here is derived from an EMBL/GenBank/DDBJ whole genome shotgun (WGS) entry which is preliminary data.</text>
</comment>
<dbReference type="InterPro" id="IPR032752">
    <property type="entry name" value="DC-UbP/UBTD2_N"/>
</dbReference>
<accession>A0A8H7PY97</accession>
<evidence type="ECO:0000259" key="1">
    <source>
        <dbReference type="Pfam" id="PF16455"/>
    </source>
</evidence>
<dbReference type="Pfam" id="PF16455">
    <property type="entry name" value="UBD"/>
    <property type="match status" value="1"/>
</dbReference>
<dbReference type="PANTHER" id="PTHR13609">
    <property type="entry name" value="UBIQUITIN DOMAIN CONTAINING 1 PROTEIN-RELATED"/>
    <property type="match status" value="1"/>
</dbReference>
<name>A0A8H7PY97_9FUNG</name>
<reference evidence="2" key="1">
    <citation type="submission" date="2020-12" db="EMBL/GenBank/DDBJ databases">
        <title>Metabolic potential, ecology and presence of endohyphal bacteria is reflected in genomic diversity of Mucoromycotina.</title>
        <authorList>
            <person name="Muszewska A."/>
            <person name="Okrasinska A."/>
            <person name="Steczkiewicz K."/>
            <person name="Drgas O."/>
            <person name="Orlowska M."/>
            <person name="Perlinska-Lenart U."/>
            <person name="Aleksandrzak-Piekarczyk T."/>
            <person name="Szatraj K."/>
            <person name="Zielenkiewicz U."/>
            <person name="Pilsyk S."/>
            <person name="Malc E."/>
            <person name="Mieczkowski P."/>
            <person name="Kruszewska J.S."/>
            <person name="Biernat P."/>
            <person name="Pawlowska J."/>
        </authorList>
    </citation>
    <scope>NUCLEOTIDE SEQUENCE</scope>
    <source>
        <strain evidence="2">WA0000051536</strain>
    </source>
</reference>
<proteinExistence type="predicted"/>
<sequence>MGCCSSAEASTDNDGLTFRPSNLRGANLKDLGNKPLKRKGIRWTADSPITTAELQRQRDTFWDTAPSYEGRPEVWQAIHAAVSESDLALAQSILDAAGVTLPTGNPADGCYDELGSRYVVPMYCLVDPTNLSSGGVDPVTDMASTSTSLYTHIPYSPPQTNDDNSVVHSVVSSNTEEKSNIDSGSYPITIRLSTSLDINIKIATDGSETIGKLRLRLMAHPSLAFARDSHYLKFIYLGRILDDQVKLYDDDANVQNDRNNAKIAKEGVLQALVARK</sequence>
<dbReference type="InterPro" id="IPR038169">
    <property type="entry name" value="DC-UbP/UBTD2_N_sf"/>
</dbReference>
<dbReference type="InterPro" id="IPR029071">
    <property type="entry name" value="Ubiquitin-like_domsf"/>
</dbReference>
<dbReference type="OrthoDB" id="1640476at2759"/>
<keyword evidence="3" id="KW-1185">Reference proteome</keyword>
<evidence type="ECO:0000313" key="2">
    <source>
        <dbReference type="EMBL" id="KAG2181669.1"/>
    </source>
</evidence>
<dbReference type="Proteomes" id="UP000612746">
    <property type="component" value="Unassembled WGS sequence"/>
</dbReference>
<dbReference type="SUPFAM" id="SSF54236">
    <property type="entry name" value="Ubiquitin-like"/>
    <property type="match status" value="1"/>
</dbReference>
<dbReference type="AlphaFoldDB" id="A0A8H7PY97"/>
<organism evidence="2 3">
    <name type="scientific">Umbelopsis vinacea</name>
    <dbReference type="NCBI Taxonomy" id="44442"/>
    <lineage>
        <taxon>Eukaryota</taxon>
        <taxon>Fungi</taxon>
        <taxon>Fungi incertae sedis</taxon>
        <taxon>Mucoromycota</taxon>
        <taxon>Mucoromycotina</taxon>
        <taxon>Umbelopsidomycetes</taxon>
        <taxon>Umbelopsidales</taxon>
        <taxon>Umbelopsidaceae</taxon>
        <taxon>Umbelopsis</taxon>
    </lineage>
</organism>
<evidence type="ECO:0000313" key="3">
    <source>
        <dbReference type="Proteomes" id="UP000612746"/>
    </source>
</evidence>
<protein>
    <recommendedName>
        <fullName evidence="1">DC-UbP/UBTD2 N-terminal domain-containing protein</fullName>
    </recommendedName>
</protein>
<dbReference type="InterPro" id="IPR039869">
    <property type="entry name" value="UBTD1/2"/>
</dbReference>
<dbReference type="EMBL" id="JAEPRA010000008">
    <property type="protein sequence ID" value="KAG2181669.1"/>
    <property type="molecule type" value="Genomic_DNA"/>
</dbReference>
<gene>
    <name evidence="2" type="ORF">INT44_008484</name>
</gene>
<dbReference type="Gene3D" id="1.20.225.20">
    <property type="entry name" value="Ub domain-containing protein, DC-UbP/UBTD2, N-terminal domain"/>
    <property type="match status" value="1"/>
</dbReference>